<dbReference type="InterPro" id="IPR001926">
    <property type="entry name" value="TrpB-like_PALP"/>
</dbReference>
<comment type="cofactor">
    <cofactor evidence="1 10">
        <name>pyridoxal 5'-phosphate</name>
        <dbReference type="ChEBI" id="CHEBI:597326"/>
    </cofactor>
</comment>
<dbReference type="InterPro" id="IPR006654">
    <property type="entry name" value="Trp_synth_beta"/>
</dbReference>
<dbReference type="PANTHER" id="PTHR48077">
    <property type="entry name" value="TRYPTOPHAN SYNTHASE-RELATED"/>
    <property type="match status" value="1"/>
</dbReference>
<comment type="pathway">
    <text evidence="2 10">Amino-acid biosynthesis; L-tryptophan biosynthesis; L-tryptophan from chorismate: step 5/5.</text>
</comment>
<keyword evidence="8 10" id="KW-0456">Lyase</keyword>
<dbReference type="EMBL" id="JBJKBG010000004">
    <property type="protein sequence ID" value="KAL3742129.1"/>
    <property type="molecule type" value="Genomic_DNA"/>
</dbReference>
<evidence type="ECO:0000313" key="13">
    <source>
        <dbReference type="Proteomes" id="UP001634007"/>
    </source>
</evidence>
<dbReference type="InterPro" id="IPR036052">
    <property type="entry name" value="TrpB-like_PALP_sf"/>
</dbReference>
<dbReference type="Proteomes" id="UP001634007">
    <property type="component" value="Unassembled WGS sequence"/>
</dbReference>
<dbReference type="SUPFAM" id="SSF53686">
    <property type="entry name" value="Tryptophan synthase beta subunit-like PLP-dependent enzymes"/>
    <property type="match status" value="1"/>
</dbReference>
<name>A0ABD3KQN7_EUCGL</name>
<evidence type="ECO:0000256" key="4">
    <source>
        <dbReference type="ARBA" id="ARBA00022605"/>
    </source>
</evidence>
<evidence type="ECO:0000256" key="5">
    <source>
        <dbReference type="ARBA" id="ARBA00022822"/>
    </source>
</evidence>
<sequence>MALSIKSDPFHTNKLLFARTERSISSMKRAESNNLAVISPVKIGLKALHVARALVKKNIFLDVRKIDEVERRERSGKFGIYGGTFVPETLMSCLAKLEADFNFVLHDAEFQAELAIALRDYVGRETPLYFAERLTNYYKNENGEGPDIYLKREDLNHGGAHKMNNAIAQAMITKHMGWQRVVAATGAGQHGIATAAACAKLSLDCTAFMGSEDKEKQASNVFLIKLLGAQVTEVEGSFKDASSEAIRQWVNDLEVSYYLTGTVVGPHPCPSMVREFQSIIGRETRRQAMERWGGRPDVVVACIGSGSNALGIFHEFVGDEGVRLVGVEAAGFGLDSGRHAATLAAGHVGVYHGAMSYLLQDQEGQVLGAHSVGVGLQYPGVGPELSFLKDTGRAEFRTVTDEEALNAYQLLSRLEGIIPAMEAAHALAYLQKLCPTLPDSTKVVVNCSGRGDKDAPLFFQHRPTLIA</sequence>
<protein>
    <recommendedName>
        <fullName evidence="3 10">Tryptophan synthase</fullName>
        <ecNumber evidence="3 10">4.2.1.20</ecNumber>
    </recommendedName>
</protein>
<accession>A0ABD3KQN7</accession>
<keyword evidence="7 10" id="KW-0057">Aromatic amino acid biosynthesis</keyword>
<organism evidence="12 13">
    <name type="scientific">Eucalyptus globulus</name>
    <name type="common">Tasmanian blue gum</name>
    <dbReference type="NCBI Taxonomy" id="34317"/>
    <lineage>
        <taxon>Eukaryota</taxon>
        <taxon>Viridiplantae</taxon>
        <taxon>Streptophyta</taxon>
        <taxon>Embryophyta</taxon>
        <taxon>Tracheophyta</taxon>
        <taxon>Spermatophyta</taxon>
        <taxon>Magnoliopsida</taxon>
        <taxon>eudicotyledons</taxon>
        <taxon>Gunneridae</taxon>
        <taxon>Pentapetalae</taxon>
        <taxon>rosids</taxon>
        <taxon>malvids</taxon>
        <taxon>Myrtales</taxon>
        <taxon>Myrtaceae</taxon>
        <taxon>Myrtoideae</taxon>
        <taxon>Eucalypteae</taxon>
        <taxon>Eucalyptus</taxon>
    </lineage>
</organism>
<keyword evidence="5 10" id="KW-0822">Tryptophan biosynthesis</keyword>
<evidence type="ECO:0000313" key="12">
    <source>
        <dbReference type="EMBL" id="KAL3742129.1"/>
    </source>
</evidence>
<keyword evidence="4 10" id="KW-0028">Amino-acid biosynthesis</keyword>
<evidence type="ECO:0000256" key="8">
    <source>
        <dbReference type="ARBA" id="ARBA00023239"/>
    </source>
</evidence>
<dbReference type="AlphaFoldDB" id="A0ABD3KQN7"/>
<dbReference type="CDD" id="cd06446">
    <property type="entry name" value="Trp-synth_B"/>
    <property type="match status" value="1"/>
</dbReference>
<dbReference type="Gene3D" id="3.40.50.1100">
    <property type="match status" value="2"/>
</dbReference>
<keyword evidence="13" id="KW-1185">Reference proteome</keyword>
<dbReference type="PROSITE" id="PS00168">
    <property type="entry name" value="TRP_SYNTHASE_BETA"/>
    <property type="match status" value="1"/>
</dbReference>
<comment type="caution">
    <text evidence="12">The sequence shown here is derived from an EMBL/GenBank/DDBJ whole genome shotgun (WGS) entry which is preliminary data.</text>
</comment>
<evidence type="ECO:0000256" key="2">
    <source>
        <dbReference type="ARBA" id="ARBA00004733"/>
    </source>
</evidence>
<feature type="domain" description="Tryptophan synthase beta chain-like PALP" evidence="11">
    <location>
        <begin position="123"/>
        <end position="449"/>
    </location>
</feature>
<dbReference type="Pfam" id="PF00291">
    <property type="entry name" value="PALP"/>
    <property type="match status" value="1"/>
</dbReference>
<dbReference type="InterPro" id="IPR006653">
    <property type="entry name" value="Trp_synth_b_CS"/>
</dbReference>
<keyword evidence="6 10" id="KW-0663">Pyridoxal phosphate</keyword>
<evidence type="ECO:0000256" key="7">
    <source>
        <dbReference type="ARBA" id="ARBA00023141"/>
    </source>
</evidence>
<dbReference type="HAMAP" id="MF_00133">
    <property type="entry name" value="Trp_synth_beta"/>
    <property type="match status" value="1"/>
</dbReference>
<dbReference type="GO" id="GO:0004834">
    <property type="term" value="F:tryptophan synthase activity"/>
    <property type="evidence" value="ECO:0007669"/>
    <property type="project" value="UniProtKB-EC"/>
</dbReference>
<dbReference type="PANTHER" id="PTHR48077:SF4">
    <property type="entry name" value="TRYPTOPHAN SYNTHASE"/>
    <property type="match status" value="1"/>
</dbReference>
<evidence type="ECO:0000256" key="9">
    <source>
        <dbReference type="ARBA" id="ARBA00049047"/>
    </source>
</evidence>
<dbReference type="InterPro" id="IPR023026">
    <property type="entry name" value="Trp_synth_beta/beta-like"/>
</dbReference>
<dbReference type="NCBIfam" id="TIGR00263">
    <property type="entry name" value="trpB"/>
    <property type="match status" value="1"/>
</dbReference>
<evidence type="ECO:0000256" key="6">
    <source>
        <dbReference type="ARBA" id="ARBA00022898"/>
    </source>
</evidence>
<dbReference type="FunFam" id="3.40.50.1100:FF:000004">
    <property type="entry name" value="Tryptophan synthase beta chain"/>
    <property type="match status" value="1"/>
</dbReference>
<comment type="catalytic activity">
    <reaction evidence="9 10">
        <text>(1S,2R)-1-C-(indol-3-yl)glycerol 3-phosphate + L-serine = D-glyceraldehyde 3-phosphate + L-tryptophan + H2O</text>
        <dbReference type="Rhea" id="RHEA:10532"/>
        <dbReference type="ChEBI" id="CHEBI:15377"/>
        <dbReference type="ChEBI" id="CHEBI:33384"/>
        <dbReference type="ChEBI" id="CHEBI:57912"/>
        <dbReference type="ChEBI" id="CHEBI:58866"/>
        <dbReference type="ChEBI" id="CHEBI:59776"/>
        <dbReference type="EC" id="4.2.1.20"/>
    </reaction>
</comment>
<gene>
    <name evidence="12" type="ORF">ACJRO7_017590</name>
</gene>
<proteinExistence type="inferred from homology"/>
<evidence type="ECO:0000256" key="10">
    <source>
        <dbReference type="RuleBase" id="RU003663"/>
    </source>
</evidence>
<dbReference type="EC" id="4.2.1.20" evidence="3 10"/>
<evidence type="ECO:0000256" key="3">
    <source>
        <dbReference type="ARBA" id="ARBA00012043"/>
    </source>
</evidence>
<evidence type="ECO:0000259" key="11">
    <source>
        <dbReference type="Pfam" id="PF00291"/>
    </source>
</evidence>
<dbReference type="PIRSF" id="PIRSF001413">
    <property type="entry name" value="Trp_syn_beta"/>
    <property type="match status" value="1"/>
</dbReference>
<reference evidence="12 13" key="1">
    <citation type="submission" date="2024-11" db="EMBL/GenBank/DDBJ databases">
        <title>Chromosome-level genome assembly of Eucalyptus globulus Labill. provides insights into its genome evolution.</title>
        <authorList>
            <person name="Li X."/>
        </authorList>
    </citation>
    <scope>NUCLEOTIDE SEQUENCE [LARGE SCALE GENOMIC DNA]</scope>
    <source>
        <strain evidence="12">CL2024</strain>
        <tissue evidence="12">Fresh tender leaves</tissue>
    </source>
</reference>
<evidence type="ECO:0000256" key="1">
    <source>
        <dbReference type="ARBA" id="ARBA00001933"/>
    </source>
</evidence>